<proteinExistence type="predicted"/>
<keyword evidence="4" id="KW-1185">Reference proteome</keyword>
<reference evidence="3 4" key="1">
    <citation type="journal article" date="2015" name="Genome Announc.">
        <title>Complete genome sequence of the human gut symbiont Roseburia hominis.</title>
        <authorList>
            <person name="Travis A.J."/>
            <person name="Kelly D."/>
            <person name="Flint H.J."/>
            <person name="Aminov R.I."/>
        </authorList>
    </citation>
    <scope>NUCLEOTIDE SEQUENCE [LARGE SCALE GENOMIC DNA]</scope>
    <source>
        <strain evidence="4">DSM 16839 / JCM 17582 / NCIMB 14029 / A2-183</strain>
    </source>
</reference>
<dbReference type="eggNOG" id="ENOG50342PE">
    <property type="taxonomic scope" value="Bacteria"/>
</dbReference>
<dbReference type="STRING" id="585394.RHOM_05265"/>
<feature type="domain" description="Bacterial repeat" evidence="2">
    <location>
        <begin position="405"/>
        <end position="458"/>
    </location>
</feature>
<dbReference type="Pfam" id="PF18998">
    <property type="entry name" value="Flg_new_2"/>
    <property type="match status" value="1"/>
</dbReference>
<feature type="compositionally biased region" description="Acidic residues" evidence="1">
    <location>
        <begin position="660"/>
        <end position="671"/>
    </location>
</feature>
<sequence length="947" mass="103238">MHDGRSGANIYPDWVYVDDRSSRYVSGWEQSRPRIYCNVADVTTIVKTYGYGDYYVANIPVCRASDLWEQDTGGGGTPTGWQLIVVEENASYPVRAVTLSVGSRFRFGDVDWEGDDYGFDPVSRATVTMQAELFDGLKTKEYGDVTGQILFGCIDAARVTENPKLISMFTQQARDSEKNVRNGGTVIEGLYRDGSLFCQQTDMCSVLYNVSGLSYGATVFGVDVANVRWDTQLYIGAAVDIAFPEFESQQTTSISDGKVIVKGKIENTSAQDDTGLFDGELTVTLDPNLTPDLTNYNIAVNSNIVSSATVRQGTVTGADGTVHNTVIFSGGGISSWFKGDKIEYTIYCRISGSGMSRFDNRDQLDGYLKSAGVDTGHWIDKACIASSWCNALFRVDLIAGNGIQSVSGVRNYMSGAAVTIDAVVKNGYHWTGWTGTYETDRKQYAFAMPVQNVRMTANAQINHSTLKVDPNGGTWQGSTAVQSFTEHYGTAKSILHPVRTGYTFSGWVKSDPFNGSLNNAVYTFGAEDDATDVLTASWTANSYTLHFDPNDGKEQAPIDDITIMYDQNVTLPDATGRYIRYTLDGEDITQQVLDGTIVLDDSGVVVMVMDADTGLMMTPAGGIINEDGSITQLDGSITNSDGSVADPEVVEADASSESTEAPEEDATEAEADVEELEVLEESETPAADPVSDKKAYAAVFMGWSLEDGRDSFIPQWTAGMQVSVADLIEASGVADQNGAMITLYASWDDCPWIVATNLYYTLEQAQQGGITDSEILSHATASDREDGSPIEAGFHENGTSFSIPDYQASDFTQFLRGGSCTENLMVVDSAGSIYCKQITVYVVDTTPADVRTERTTRFIDEKYYGSSYERGGLLDDSIWKTDTAYVSALRTAFENLENDAPVETYTINGETRRKIRQYVDAHGFGDSREAGALQGMYDQYLAPNRVR</sequence>
<dbReference type="InterPro" id="IPR013378">
    <property type="entry name" value="InlB-like_B-rpt"/>
</dbReference>
<evidence type="ECO:0000313" key="3">
    <source>
        <dbReference type="EMBL" id="AEN96172.1"/>
    </source>
</evidence>
<dbReference type="InterPro" id="IPR044060">
    <property type="entry name" value="Bacterial_rp_domain"/>
</dbReference>
<gene>
    <name evidence="3" type="ordered locus">RHOM_05265</name>
</gene>
<dbReference type="HOGENOM" id="CLU_310543_0_0_9"/>
<name>G2T2E9_ROSHA</name>
<dbReference type="AlphaFoldDB" id="G2T2E9"/>
<dbReference type="EMBL" id="CP003040">
    <property type="protein sequence ID" value="AEN96172.1"/>
    <property type="molecule type" value="Genomic_DNA"/>
</dbReference>
<dbReference type="KEGG" id="rho:RHOM_05265"/>
<feature type="region of interest" description="Disordered" evidence="1">
    <location>
        <begin position="637"/>
        <end position="671"/>
    </location>
</feature>
<dbReference type="GeneID" id="93722892"/>
<organism evidence="3 4">
    <name type="scientific">Roseburia hominis (strain DSM 16839 / JCM 17582 / NCIMB 14029 / A2-183)</name>
    <dbReference type="NCBI Taxonomy" id="585394"/>
    <lineage>
        <taxon>Bacteria</taxon>
        <taxon>Bacillati</taxon>
        <taxon>Bacillota</taxon>
        <taxon>Clostridia</taxon>
        <taxon>Lachnospirales</taxon>
        <taxon>Lachnospiraceae</taxon>
        <taxon>Roseburia</taxon>
    </lineage>
</organism>
<dbReference type="Proteomes" id="UP000008178">
    <property type="component" value="Chromosome"/>
</dbReference>
<evidence type="ECO:0000313" key="4">
    <source>
        <dbReference type="Proteomes" id="UP000008178"/>
    </source>
</evidence>
<accession>G2T2E9</accession>
<dbReference type="RefSeq" id="WP_014079217.1">
    <property type="nucleotide sequence ID" value="NC_015977.1"/>
</dbReference>
<evidence type="ECO:0000256" key="1">
    <source>
        <dbReference type="SAM" id="MobiDB-lite"/>
    </source>
</evidence>
<dbReference type="Pfam" id="PF09479">
    <property type="entry name" value="Flg_new"/>
    <property type="match status" value="1"/>
</dbReference>
<dbReference type="NCBIfam" id="TIGR02543">
    <property type="entry name" value="List_Bact_rpt"/>
    <property type="match status" value="1"/>
</dbReference>
<dbReference type="OrthoDB" id="1999899at2"/>
<protein>
    <recommendedName>
        <fullName evidence="2">Bacterial repeat domain-containing protein</fullName>
    </recommendedName>
</protein>
<evidence type="ECO:0000259" key="2">
    <source>
        <dbReference type="Pfam" id="PF18998"/>
    </source>
</evidence>